<dbReference type="EMBL" id="JABFCR010000004">
    <property type="protein sequence ID" value="NNU33188.1"/>
    <property type="molecule type" value="Genomic_DNA"/>
</dbReference>
<organism evidence="1 2">
    <name type="scientific">Mucilaginibacter humi</name>
    <dbReference type="NCBI Taxonomy" id="2732510"/>
    <lineage>
        <taxon>Bacteria</taxon>
        <taxon>Pseudomonadati</taxon>
        <taxon>Bacteroidota</taxon>
        <taxon>Sphingobacteriia</taxon>
        <taxon>Sphingobacteriales</taxon>
        <taxon>Sphingobacteriaceae</taxon>
        <taxon>Mucilaginibacter</taxon>
    </lineage>
</organism>
<name>A0ABX1VZT1_9SPHI</name>
<gene>
    <name evidence="1" type="ORF">HK413_01555</name>
</gene>
<dbReference type="RefSeq" id="WP_217451928.1">
    <property type="nucleotide sequence ID" value="NZ_JABFCR010000004.1"/>
</dbReference>
<proteinExistence type="predicted"/>
<evidence type="ECO:0000313" key="2">
    <source>
        <dbReference type="Proteomes" id="UP000566071"/>
    </source>
</evidence>
<sequence length="105" mass="12078">MHFLRSVYTNSTAENGFITRPLYGSAVYSYSDIKGLIIRTKRVEGVLIADRPVKFDSLITAVSNNLIAFKFKQLYITYEPRKAAGFKDKKNNDKIIVPIEKMHQY</sequence>
<evidence type="ECO:0000313" key="1">
    <source>
        <dbReference type="EMBL" id="NNU33188.1"/>
    </source>
</evidence>
<accession>A0ABX1VZT1</accession>
<comment type="caution">
    <text evidence="1">The sequence shown here is derived from an EMBL/GenBank/DDBJ whole genome shotgun (WGS) entry which is preliminary data.</text>
</comment>
<protein>
    <submittedName>
        <fullName evidence="1">Uncharacterized protein</fullName>
    </submittedName>
</protein>
<dbReference type="Proteomes" id="UP000566071">
    <property type="component" value="Unassembled WGS sequence"/>
</dbReference>
<keyword evidence="2" id="KW-1185">Reference proteome</keyword>
<reference evidence="1 2" key="1">
    <citation type="submission" date="2020-05" db="EMBL/GenBank/DDBJ databases">
        <authorList>
            <person name="Khan S.A."/>
            <person name="Jeon C.O."/>
            <person name="Chun B.H."/>
        </authorList>
    </citation>
    <scope>NUCLEOTIDE SEQUENCE [LARGE SCALE GENOMIC DNA]</scope>
    <source>
        <strain evidence="1 2">S1162</strain>
    </source>
</reference>